<proteinExistence type="inferred from homology"/>
<dbReference type="InterPro" id="IPR023034">
    <property type="entry name" value="PPIase_SurA"/>
</dbReference>
<dbReference type="InterPro" id="IPR046357">
    <property type="entry name" value="PPIase_dom_sf"/>
</dbReference>
<evidence type="ECO:0000259" key="8">
    <source>
        <dbReference type="PROSITE" id="PS50198"/>
    </source>
</evidence>
<dbReference type="Proteomes" id="UP000033618">
    <property type="component" value="Unassembled WGS sequence"/>
</dbReference>
<feature type="domain" description="PpiC" evidence="8">
    <location>
        <begin position="215"/>
        <end position="317"/>
    </location>
</feature>
<reference evidence="9 10" key="1">
    <citation type="submission" date="2015-03" db="EMBL/GenBank/DDBJ databases">
        <title>Draft Genome Sequence of Burkholderia andropogonis type strain ICMP2807, isolated from Sorghum bicolor.</title>
        <authorList>
            <person name="Lopes-Santos L."/>
            <person name="Castro D.B."/>
            <person name="Ottoboni L.M."/>
            <person name="Park D."/>
            <person name="Weirc B.S."/>
            <person name="Destefano S.A."/>
        </authorList>
    </citation>
    <scope>NUCLEOTIDE SEQUENCE [LARGE SCALE GENOMIC DNA]</scope>
    <source>
        <strain evidence="9 10">ICMP2807</strain>
    </source>
</reference>
<gene>
    <name evidence="7" type="primary">surA</name>
    <name evidence="9" type="ORF">WM40_00420</name>
</gene>
<dbReference type="GO" id="GO:0003755">
    <property type="term" value="F:peptidyl-prolyl cis-trans isomerase activity"/>
    <property type="evidence" value="ECO:0007669"/>
    <property type="project" value="UniProtKB-UniRule"/>
</dbReference>
<comment type="subcellular location">
    <subcellularLocation>
        <location evidence="7">Periplasm</location>
    </subcellularLocation>
    <text evidence="7">Is capable of associating with the outer membrane.</text>
</comment>
<keyword evidence="10" id="KW-1185">Reference proteome</keyword>
<dbReference type="Pfam" id="PF09312">
    <property type="entry name" value="SurA_N"/>
    <property type="match status" value="1"/>
</dbReference>
<dbReference type="InterPro" id="IPR015391">
    <property type="entry name" value="SurA_N"/>
</dbReference>
<dbReference type="STRING" id="28092.WM40_00420"/>
<name>A0A0F5K681_9BURK</name>
<dbReference type="GO" id="GO:0030288">
    <property type="term" value="C:outer membrane-bounded periplasmic space"/>
    <property type="evidence" value="ECO:0007669"/>
    <property type="project" value="InterPro"/>
</dbReference>
<protein>
    <recommendedName>
        <fullName evidence="7">Chaperone SurA</fullName>
    </recommendedName>
    <alternativeName>
        <fullName evidence="7">Peptidyl-prolyl cis-trans isomerase SurA</fullName>
        <shortName evidence="7">PPIase SurA</shortName>
        <ecNumber evidence="7">5.2.1.8</ecNumber>
    </alternativeName>
    <alternativeName>
        <fullName evidence="7">Rotamase SurA</fullName>
    </alternativeName>
</protein>
<keyword evidence="6 7" id="KW-0413">Isomerase</keyword>
<sequence>MLSRFDFFAECGNPKESTFVMVKTIRLAWLASATMMAGVLGVTMPVHAQALKGATSQTVRPTGPGVEVDRIVAIVNNGVITERQLDRRMQMVKNRMQSQAGVQVPPDNDLRQQVLQQMIMSEIQMQQAEQDGIQITDAQVDQTLERLAQANGLPLPEFRARVEAQGVPWDTFRSDARDEMTLNELRRREVDSKITVSDGEVANYIASQRGVTTTPPDLHLAHLLVPVPANATDAQVQAAQQKAAGLIKDARSGDNFARLARSNSAANDAKQGGDLGFKPQADLPPAYVEAVSRLAPGQVAPEPIRTADGFEVVRLEARRPAAHAQDKITQTHVAHILIRVEDGGNEGAALQKLQSVRQAIESGKGSFADFAKTTSQDGSAGNGGDLGWVNPGQTVPEFERVMNTLQPGQISNPVRSRYGYHLIEVLGRREISASPAEQEDAARQAVGSRKSEQAYGDWLRQLYDSAYVKVMLNGQDN</sequence>
<dbReference type="GO" id="GO:0051082">
    <property type="term" value="F:unfolded protein binding"/>
    <property type="evidence" value="ECO:0007669"/>
    <property type="project" value="UniProtKB-UniRule"/>
</dbReference>
<keyword evidence="4 7" id="KW-0697">Rotamase</keyword>
<dbReference type="PROSITE" id="PS50198">
    <property type="entry name" value="PPIC_PPIASE_2"/>
    <property type="match status" value="2"/>
</dbReference>
<evidence type="ECO:0000256" key="6">
    <source>
        <dbReference type="ARBA" id="ARBA00023235"/>
    </source>
</evidence>
<dbReference type="PANTHER" id="PTHR47637:SF1">
    <property type="entry name" value="CHAPERONE SURA"/>
    <property type="match status" value="1"/>
</dbReference>
<dbReference type="GO" id="GO:0006457">
    <property type="term" value="P:protein folding"/>
    <property type="evidence" value="ECO:0007669"/>
    <property type="project" value="UniProtKB-UniRule"/>
</dbReference>
<keyword evidence="5 7" id="KW-0143">Chaperone</keyword>
<evidence type="ECO:0000256" key="3">
    <source>
        <dbReference type="ARBA" id="ARBA00022764"/>
    </source>
</evidence>
<evidence type="ECO:0000313" key="9">
    <source>
        <dbReference type="EMBL" id="KKB65384.1"/>
    </source>
</evidence>
<dbReference type="InterPro" id="IPR050280">
    <property type="entry name" value="OMP_Chaperone_SurA"/>
</dbReference>
<feature type="domain" description="PpiC" evidence="8">
    <location>
        <begin position="328"/>
        <end position="427"/>
    </location>
</feature>
<accession>A0A0F5K681</accession>
<dbReference type="PATRIC" id="fig|28092.6.peg.94"/>
<evidence type="ECO:0000256" key="7">
    <source>
        <dbReference type="HAMAP-Rule" id="MF_01183"/>
    </source>
</evidence>
<dbReference type="GO" id="GO:0050821">
    <property type="term" value="P:protein stabilization"/>
    <property type="evidence" value="ECO:0007669"/>
    <property type="project" value="InterPro"/>
</dbReference>
<evidence type="ECO:0000256" key="1">
    <source>
        <dbReference type="ARBA" id="ARBA00022729"/>
    </source>
</evidence>
<dbReference type="SUPFAM" id="SSF54534">
    <property type="entry name" value="FKBP-like"/>
    <property type="match status" value="2"/>
</dbReference>
<dbReference type="Pfam" id="PF00639">
    <property type="entry name" value="Rotamase"/>
    <property type="match status" value="2"/>
</dbReference>
<evidence type="ECO:0000256" key="5">
    <source>
        <dbReference type="ARBA" id="ARBA00023186"/>
    </source>
</evidence>
<comment type="catalytic activity">
    <reaction evidence="7">
        <text>[protein]-peptidylproline (omega=180) = [protein]-peptidylproline (omega=0)</text>
        <dbReference type="Rhea" id="RHEA:16237"/>
        <dbReference type="Rhea" id="RHEA-COMP:10747"/>
        <dbReference type="Rhea" id="RHEA-COMP:10748"/>
        <dbReference type="ChEBI" id="CHEBI:83833"/>
        <dbReference type="ChEBI" id="CHEBI:83834"/>
        <dbReference type="EC" id="5.2.1.8"/>
    </reaction>
</comment>
<dbReference type="GO" id="GO:0043165">
    <property type="term" value="P:Gram-negative-bacterium-type cell outer membrane assembly"/>
    <property type="evidence" value="ECO:0007669"/>
    <property type="project" value="InterPro"/>
</dbReference>
<dbReference type="Gene3D" id="3.10.50.40">
    <property type="match status" value="2"/>
</dbReference>
<comment type="caution">
    <text evidence="9">The sequence shown here is derived from an EMBL/GenBank/DDBJ whole genome shotgun (WGS) entry which is preliminary data.</text>
</comment>
<dbReference type="SUPFAM" id="SSF109998">
    <property type="entry name" value="Triger factor/SurA peptide-binding domain-like"/>
    <property type="match status" value="1"/>
</dbReference>
<dbReference type="EC" id="5.2.1.8" evidence="7"/>
<dbReference type="PANTHER" id="PTHR47637">
    <property type="entry name" value="CHAPERONE SURA"/>
    <property type="match status" value="1"/>
</dbReference>
<dbReference type="InterPro" id="IPR027304">
    <property type="entry name" value="Trigger_fact/SurA_dom_sf"/>
</dbReference>
<dbReference type="Gene3D" id="1.10.4030.10">
    <property type="entry name" value="Porin chaperone SurA, peptide-binding domain"/>
    <property type="match status" value="1"/>
</dbReference>
<evidence type="ECO:0000313" key="10">
    <source>
        <dbReference type="Proteomes" id="UP000033618"/>
    </source>
</evidence>
<dbReference type="GO" id="GO:0042277">
    <property type="term" value="F:peptide binding"/>
    <property type="evidence" value="ECO:0007669"/>
    <property type="project" value="InterPro"/>
</dbReference>
<dbReference type="InterPro" id="IPR000297">
    <property type="entry name" value="PPIase_PpiC"/>
</dbReference>
<organism evidence="9 10">
    <name type="scientific">Robbsia andropogonis</name>
    <dbReference type="NCBI Taxonomy" id="28092"/>
    <lineage>
        <taxon>Bacteria</taxon>
        <taxon>Pseudomonadati</taxon>
        <taxon>Pseudomonadota</taxon>
        <taxon>Betaproteobacteria</taxon>
        <taxon>Burkholderiales</taxon>
        <taxon>Burkholderiaceae</taxon>
        <taxon>Robbsia</taxon>
    </lineage>
</organism>
<comment type="function">
    <text evidence="7">Chaperone involved in the correct folding and assembly of outer membrane proteins. Recognizes specific patterns of aromatic residues and the orientation of their side chains, which are found more frequently in integral outer membrane proteins. May act in both early periplasmic and late outer membrane-associated steps of protein maturation.</text>
</comment>
<dbReference type="HAMAP" id="MF_01183">
    <property type="entry name" value="Chaperone_SurA"/>
    <property type="match status" value="1"/>
</dbReference>
<evidence type="ECO:0000256" key="2">
    <source>
        <dbReference type="ARBA" id="ARBA00022737"/>
    </source>
</evidence>
<keyword evidence="2 7" id="KW-0677">Repeat</keyword>
<evidence type="ECO:0000256" key="4">
    <source>
        <dbReference type="ARBA" id="ARBA00023110"/>
    </source>
</evidence>
<comment type="domain">
    <text evidence="7">The PPIase activity resides only in the second parvulin domain. The N-terminal region and the C-terminal tail are necessary and sufficient for the chaperone activity of SurA. The PPIase activity is dispensable for SurA to function as a chaperone. The N-terminal region and the C-terminal tail are also required for porin recognition.</text>
</comment>
<keyword evidence="1 7" id="KW-0732">Signal</keyword>
<dbReference type="EMBL" id="LAQU01000001">
    <property type="protein sequence ID" value="KKB65384.1"/>
    <property type="molecule type" value="Genomic_DNA"/>
</dbReference>
<dbReference type="AlphaFoldDB" id="A0A0F5K681"/>
<keyword evidence="3 7" id="KW-0574">Periplasm</keyword>